<comment type="caution">
    <text evidence="2">The sequence shown here is derived from an EMBL/GenBank/DDBJ whole genome shotgun (WGS) entry which is preliminary data.</text>
</comment>
<feature type="domain" description="SET" evidence="1">
    <location>
        <begin position="53"/>
        <end position="169"/>
    </location>
</feature>
<proteinExistence type="predicted"/>
<dbReference type="InterPro" id="IPR046341">
    <property type="entry name" value="SET_dom_sf"/>
</dbReference>
<dbReference type="SUPFAM" id="SSF82199">
    <property type="entry name" value="SET domain"/>
    <property type="match status" value="1"/>
</dbReference>
<dbReference type="PANTHER" id="PTHR46450:SF24">
    <property type="entry name" value="HISTONE-LYSINE N-METHYLTRANSFERASE SUVR4"/>
    <property type="match status" value="1"/>
</dbReference>
<dbReference type="Proteomes" id="UP001633002">
    <property type="component" value="Unassembled WGS sequence"/>
</dbReference>
<dbReference type="EMBL" id="JBJQOH010000007">
    <property type="protein sequence ID" value="KAL3681640.1"/>
    <property type="molecule type" value="Genomic_DNA"/>
</dbReference>
<dbReference type="PANTHER" id="PTHR46450">
    <property type="entry name" value="INACTIVE HISTONE-LYSINE N-METHYLTRANSFERASE SUVR1-RELATED"/>
    <property type="match status" value="1"/>
</dbReference>
<accession>A0ABD3GU63</accession>
<dbReference type="AlphaFoldDB" id="A0ABD3GU63"/>
<dbReference type="PROSITE" id="PS50280">
    <property type="entry name" value="SET"/>
    <property type="match status" value="1"/>
</dbReference>
<name>A0ABD3GU63_9MARC</name>
<evidence type="ECO:0000313" key="2">
    <source>
        <dbReference type="EMBL" id="KAL3681640.1"/>
    </source>
</evidence>
<evidence type="ECO:0000259" key="1">
    <source>
        <dbReference type="PROSITE" id="PS50280"/>
    </source>
</evidence>
<organism evidence="2 3">
    <name type="scientific">Riccia sorocarpa</name>
    <dbReference type="NCBI Taxonomy" id="122646"/>
    <lineage>
        <taxon>Eukaryota</taxon>
        <taxon>Viridiplantae</taxon>
        <taxon>Streptophyta</taxon>
        <taxon>Embryophyta</taxon>
        <taxon>Marchantiophyta</taxon>
        <taxon>Marchantiopsida</taxon>
        <taxon>Marchantiidae</taxon>
        <taxon>Marchantiales</taxon>
        <taxon>Ricciaceae</taxon>
        <taxon>Riccia</taxon>
    </lineage>
</organism>
<dbReference type="Gene3D" id="2.170.270.10">
    <property type="entry name" value="SET domain"/>
    <property type="match status" value="1"/>
</dbReference>
<evidence type="ECO:0000313" key="3">
    <source>
        <dbReference type="Proteomes" id="UP001633002"/>
    </source>
</evidence>
<reference evidence="2 3" key="1">
    <citation type="submission" date="2024-09" db="EMBL/GenBank/DDBJ databases">
        <title>Chromosome-scale assembly of Riccia sorocarpa.</title>
        <authorList>
            <person name="Paukszto L."/>
        </authorList>
    </citation>
    <scope>NUCLEOTIDE SEQUENCE [LARGE SCALE GENOMIC DNA]</scope>
    <source>
        <strain evidence="2">LP-2024</strain>
        <tissue evidence="2">Aerial parts of the thallus</tissue>
    </source>
</reference>
<sequence>MDTGCVFAYTRDGCLKEEFLQYEMDMAEDEDKLKTSSVFMGCGNRVIQRGITCKLQIFFTHDGKGWGLRTLDQLPAGAFVCECVGEILTNMEQEERNNNAKADPTVTHTYGARKKGLKDEDALCLDATFSGNMCLMKRVAFPKNVASRHKASSSFKPFSKHQSPSKNIA</sequence>
<protein>
    <recommendedName>
        <fullName evidence="1">SET domain-containing protein</fullName>
    </recommendedName>
</protein>
<dbReference type="InterPro" id="IPR001214">
    <property type="entry name" value="SET_dom"/>
</dbReference>
<gene>
    <name evidence="2" type="ORF">R1sor_024596</name>
</gene>
<keyword evidence="3" id="KW-1185">Reference proteome</keyword>